<dbReference type="Pfam" id="PF13962">
    <property type="entry name" value="PGG"/>
    <property type="match status" value="1"/>
</dbReference>
<sequence length="863" mass="97637">MFSVLIHSIIFLNHSLCHCTKMAQPDHAQLALIGMDKISSQHQRQPPQHTNSISVASQASRQRLTPKLPLQNLIKGPREKYLKIGVPLYEASISCNWKAAKLILDTDRELVRHSITDHGETALHVAASAEGDPKRVVEFVRKLVNLMEEKDLELENENFNTAMYLAAVAGNVETVKIMVQKNRSLLTIPGAGGKMLPLYAAALFGNYAVVKYLYKNSNDLSDEVWTDENRRWLLEKCVENDMFDIALQIVKNYRKLGTETGVLGILAGKPEAFPDIQSSIIEKPIKLIKGLYSRMFTTHQQPENNNPEPDNASVDENLDQNPEASHEARSNVIGRCIKSVYAFIGAKVKKENKALSLLKIIWEDVAKKNKKEIDKILRGPQDPPKQDKSASGRVIQAIQLQKLINEHLRKMEEETTQIINGQVDLTTQVTNPSSANMDHAQQLHELISKYLVNLQIASQEIIKQSKALVVDRGDQAPDLQKLISEHIVNMYRERDNVYKQSTRENLTTELQNLISGYIARMRGATKQRVATTLKEATASKVSYSSRVIFIAARTGNTNFLVELIRQYPDLIWKINDNGLTIFHIAVKYRHEGIYNLLYEIGAMKDLITPIKDEQGNTMLHLVGTRAKQKQLEDVSGVALQMQRELLWFQEVKKMIPPAYRERKNKDDLTPHELFTLDHKELVKQGEEWMRGTASQCMVVATLIATIVFAAAFTVPGGYAQTDDKNNGIPVFHSKATFIVFVVADAISLFTSSASILIFLSILTSRYAENDFLKSLPIKLVSGLLTLFLSITTMTVVFGVSFFVLYHKGLIWMPILICVLGLLPVILYICLQLDLFFDVFRSTYRSRYLFKPKKRVLYYQNPTV</sequence>
<evidence type="ECO:0000313" key="6">
    <source>
        <dbReference type="Proteomes" id="UP001229421"/>
    </source>
</evidence>
<keyword evidence="2" id="KW-0472">Membrane</keyword>
<dbReference type="Pfam" id="PF12796">
    <property type="entry name" value="Ank_2"/>
    <property type="match status" value="1"/>
</dbReference>
<dbReference type="InterPro" id="IPR036770">
    <property type="entry name" value="Ankyrin_rpt-contain_sf"/>
</dbReference>
<comment type="caution">
    <text evidence="5">The sequence shown here is derived from an EMBL/GenBank/DDBJ whole genome shotgun (WGS) entry which is preliminary data.</text>
</comment>
<feature type="signal peptide" evidence="3">
    <location>
        <begin position="1"/>
        <end position="19"/>
    </location>
</feature>
<dbReference type="SUPFAM" id="SSF48403">
    <property type="entry name" value="Ankyrin repeat"/>
    <property type="match status" value="2"/>
</dbReference>
<feature type="region of interest" description="Disordered" evidence="1">
    <location>
        <begin position="299"/>
        <end position="327"/>
    </location>
</feature>
<dbReference type="GO" id="GO:0016020">
    <property type="term" value="C:membrane"/>
    <property type="evidence" value="ECO:0007669"/>
    <property type="project" value="TreeGrafter"/>
</dbReference>
<accession>A0AAD8NIU6</accession>
<feature type="region of interest" description="Disordered" evidence="1">
    <location>
        <begin position="39"/>
        <end position="62"/>
    </location>
</feature>
<evidence type="ECO:0000256" key="1">
    <source>
        <dbReference type="SAM" id="MobiDB-lite"/>
    </source>
</evidence>
<keyword evidence="6" id="KW-1185">Reference proteome</keyword>
<keyword evidence="3" id="KW-0732">Signal</keyword>
<dbReference type="InterPro" id="IPR026961">
    <property type="entry name" value="PGG_dom"/>
</dbReference>
<dbReference type="Gene3D" id="1.25.40.20">
    <property type="entry name" value="Ankyrin repeat-containing domain"/>
    <property type="match status" value="2"/>
</dbReference>
<evidence type="ECO:0000256" key="2">
    <source>
        <dbReference type="SAM" id="Phobius"/>
    </source>
</evidence>
<evidence type="ECO:0000313" key="5">
    <source>
        <dbReference type="EMBL" id="KAK1410507.1"/>
    </source>
</evidence>
<feature type="domain" description="PGG" evidence="4">
    <location>
        <begin position="687"/>
        <end position="802"/>
    </location>
</feature>
<dbReference type="PANTHER" id="PTHR24177">
    <property type="entry name" value="CASKIN"/>
    <property type="match status" value="1"/>
</dbReference>
<dbReference type="EMBL" id="JAUHHV010000010">
    <property type="protein sequence ID" value="KAK1410507.1"/>
    <property type="molecule type" value="Genomic_DNA"/>
</dbReference>
<name>A0AAD8NIU6_TARER</name>
<dbReference type="PANTHER" id="PTHR24177:SF472">
    <property type="entry name" value="PGG DOMAIN-CONTAINING PROTEIN"/>
    <property type="match status" value="1"/>
</dbReference>
<dbReference type="InterPro" id="IPR002110">
    <property type="entry name" value="Ankyrin_rpt"/>
</dbReference>
<dbReference type="SMART" id="SM00248">
    <property type="entry name" value="ANK"/>
    <property type="match status" value="5"/>
</dbReference>
<feature type="transmembrane region" description="Helical" evidence="2">
    <location>
        <begin position="738"/>
        <end position="762"/>
    </location>
</feature>
<feature type="transmembrane region" description="Helical" evidence="2">
    <location>
        <begin position="696"/>
        <end position="718"/>
    </location>
</feature>
<feature type="compositionally biased region" description="Low complexity" evidence="1">
    <location>
        <begin position="300"/>
        <end position="309"/>
    </location>
</feature>
<reference evidence="5" key="1">
    <citation type="journal article" date="2023" name="bioRxiv">
        <title>Improved chromosome-level genome assembly for marigold (Tagetes erecta).</title>
        <authorList>
            <person name="Jiang F."/>
            <person name="Yuan L."/>
            <person name="Wang S."/>
            <person name="Wang H."/>
            <person name="Xu D."/>
            <person name="Wang A."/>
            <person name="Fan W."/>
        </authorList>
    </citation>
    <scope>NUCLEOTIDE SEQUENCE</scope>
    <source>
        <strain evidence="5">WSJ</strain>
        <tissue evidence="5">Leaf</tissue>
    </source>
</reference>
<evidence type="ECO:0000256" key="3">
    <source>
        <dbReference type="SAM" id="SignalP"/>
    </source>
</evidence>
<dbReference type="AlphaFoldDB" id="A0AAD8NIU6"/>
<feature type="chain" id="PRO_5042223806" description="PGG domain-containing protein" evidence="3">
    <location>
        <begin position="20"/>
        <end position="863"/>
    </location>
</feature>
<proteinExistence type="predicted"/>
<feature type="transmembrane region" description="Helical" evidence="2">
    <location>
        <begin position="810"/>
        <end position="836"/>
    </location>
</feature>
<keyword evidence="2" id="KW-1133">Transmembrane helix</keyword>
<organism evidence="5 6">
    <name type="scientific">Tagetes erecta</name>
    <name type="common">African marigold</name>
    <dbReference type="NCBI Taxonomy" id="13708"/>
    <lineage>
        <taxon>Eukaryota</taxon>
        <taxon>Viridiplantae</taxon>
        <taxon>Streptophyta</taxon>
        <taxon>Embryophyta</taxon>
        <taxon>Tracheophyta</taxon>
        <taxon>Spermatophyta</taxon>
        <taxon>Magnoliopsida</taxon>
        <taxon>eudicotyledons</taxon>
        <taxon>Gunneridae</taxon>
        <taxon>Pentapetalae</taxon>
        <taxon>asterids</taxon>
        <taxon>campanulids</taxon>
        <taxon>Asterales</taxon>
        <taxon>Asteraceae</taxon>
        <taxon>Asteroideae</taxon>
        <taxon>Heliantheae alliance</taxon>
        <taxon>Tageteae</taxon>
        <taxon>Tagetes</taxon>
    </lineage>
</organism>
<evidence type="ECO:0000259" key="4">
    <source>
        <dbReference type="Pfam" id="PF13962"/>
    </source>
</evidence>
<dbReference type="Proteomes" id="UP001229421">
    <property type="component" value="Unassembled WGS sequence"/>
</dbReference>
<protein>
    <recommendedName>
        <fullName evidence="4">PGG domain-containing protein</fullName>
    </recommendedName>
</protein>
<keyword evidence="2" id="KW-0812">Transmembrane</keyword>
<gene>
    <name evidence="5" type="ORF">QVD17_37044</name>
</gene>
<feature type="transmembrane region" description="Helical" evidence="2">
    <location>
        <begin position="783"/>
        <end position="804"/>
    </location>
</feature>